<sequence>MKRILLSLICLILICISLYFGVDYLSTKKIDLIEVIVASRDIGPREIIEVNDIKTIFIPRDYVLENAINKPEEIIGKITSLQGLIPKDSLFYKTQLDSINKIPDAAVPLLQRNEVAFHITNDSGGLDLSTFIIGQTVDIYGTINQRNETPIFDLLLSSVRVVSIKDRKGIEIGKESTGSPYSITLAINQDHISILSMIRKTGTLELYATSKSYSGKESKLNEDSKILEFIK</sequence>
<gene>
    <name evidence="1" type="ORF">SAMN02745191_2171</name>
</gene>
<dbReference type="Proteomes" id="UP000243297">
    <property type="component" value="Unassembled WGS sequence"/>
</dbReference>
<accession>A0A1T4PUH4</accession>
<dbReference type="RefSeq" id="WP_078712567.1">
    <property type="nucleotide sequence ID" value="NZ_FUWY01000007.1"/>
</dbReference>
<dbReference type="STRING" id="118967.SAMN02745191_2171"/>
<protein>
    <submittedName>
        <fullName evidence="1">Flp pilus assembly protein CpaB</fullName>
    </submittedName>
</protein>
<organism evidence="1 2">
    <name type="scientific">Anaerorhabdus furcosa</name>
    <dbReference type="NCBI Taxonomy" id="118967"/>
    <lineage>
        <taxon>Bacteria</taxon>
        <taxon>Bacillati</taxon>
        <taxon>Bacillota</taxon>
        <taxon>Erysipelotrichia</taxon>
        <taxon>Erysipelotrichales</taxon>
        <taxon>Erysipelotrichaceae</taxon>
        <taxon>Anaerorhabdus</taxon>
    </lineage>
</organism>
<name>A0A1T4PUH4_9FIRM</name>
<dbReference type="CDD" id="cd11614">
    <property type="entry name" value="SAF_CpaB_FlgA_like"/>
    <property type="match status" value="1"/>
</dbReference>
<dbReference type="AlphaFoldDB" id="A0A1T4PUH4"/>
<evidence type="ECO:0000313" key="2">
    <source>
        <dbReference type="Proteomes" id="UP000243297"/>
    </source>
</evidence>
<proteinExistence type="predicted"/>
<dbReference type="EMBL" id="FUWY01000007">
    <property type="protein sequence ID" value="SJZ95183.1"/>
    <property type="molecule type" value="Genomic_DNA"/>
</dbReference>
<evidence type="ECO:0000313" key="1">
    <source>
        <dbReference type="EMBL" id="SJZ95183.1"/>
    </source>
</evidence>
<keyword evidence="2" id="KW-1185">Reference proteome</keyword>
<reference evidence="2" key="1">
    <citation type="submission" date="2017-02" db="EMBL/GenBank/DDBJ databases">
        <authorList>
            <person name="Varghese N."/>
            <person name="Submissions S."/>
        </authorList>
    </citation>
    <scope>NUCLEOTIDE SEQUENCE [LARGE SCALE GENOMIC DNA]</scope>
    <source>
        <strain evidence="2">ATCC 25662</strain>
    </source>
</reference>